<keyword evidence="1" id="KW-1133">Transmembrane helix</keyword>
<keyword evidence="1" id="KW-0812">Transmembrane</keyword>
<accession>A0A7H0HIY7</accession>
<proteinExistence type="predicted"/>
<feature type="transmembrane region" description="Helical" evidence="1">
    <location>
        <begin position="304"/>
        <end position="324"/>
    </location>
</feature>
<protein>
    <submittedName>
        <fullName evidence="3">IPTL-CTERM sorting domain-containing protein</fullName>
    </submittedName>
</protein>
<dbReference type="EMBL" id="CP060790">
    <property type="protein sequence ID" value="QNP60503.1"/>
    <property type="molecule type" value="Genomic_DNA"/>
</dbReference>
<evidence type="ECO:0000313" key="4">
    <source>
        <dbReference type="Proteomes" id="UP000516057"/>
    </source>
</evidence>
<keyword evidence="1" id="KW-0472">Membrane</keyword>
<dbReference type="InterPro" id="IPR026442">
    <property type="entry name" value="IPTL_CTERM"/>
</dbReference>
<evidence type="ECO:0000256" key="1">
    <source>
        <dbReference type="SAM" id="Phobius"/>
    </source>
</evidence>
<name>A0A7H0HIY7_9BURK</name>
<gene>
    <name evidence="3" type="ORF">H9L24_06615</name>
</gene>
<evidence type="ECO:0000256" key="2">
    <source>
        <dbReference type="SAM" id="SignalP"/>
    </source>
</evidence>
<evidence type="ECO:0000313" key="3">
    <source>
        <dbReference type="EMBL" id="QNP60503.1"/>
    </source>
</evidence>
<feature type="signal peptide" evidence="2">
    <location>
        <begin position="1"/>
        <end position="23"/>
    </location>
</feature>
<reference evidence="3 4" key="1">
    <citation type="submission" date="2020-08" db="EMBL/GenBank/DDBJ databases">
        <title>Genome sequence of Acidovorax monticola KACC 19171T.</title>
        <authorList>
            <person name="Hyun D.-W."/>
            <person name="Bae J.-W."/>
        </authorList>
    </citation>
    <scope>NUCLEOTIDE SEQUENCE [LARGE SCALE GENOMIC DNA]</scope>
    <source>
        <strain evidence="3 4">KACC 19171</strain>
    </source>
</reference>
<sequence>MTRFKFLAGLLVAGILCLGNAQAALSTFKTFNGKYAVSTSGWGSTTQTGTISATVPAGATVVAAYLYTSTYGSFAGAGGTLQGTAVTYTGLGKNSYLEAGRADVTPIVAPVINGGPGGAYSFSITETSARQDGSALVVVYRLPWLPMSTVAILDGFSVPTGDTTTLNFASPLNPAAPGFFAEMRLGIGFSCCSQRSNVRVNGTLITQNAGNNDDSAQPTPANGNLITVGGNNDPFSPLLPTYEGDHERYDLVPYVRAGDTSIRVDTENPSRDDNVFLAVFHTAGIAGANAPPPRISHPAAVPTLSPLGLALASAALGLMGLSALMRRRHG</sequence>
<feature type="chain" id="PRO_5028874586" evidence="2">
    <location>
        <begin position="24"/>
        <end position="330"/>
    </location>
</feature>
<dbReference type="RefSeq" id="WP_187737484.1">
    <property type="nucleotide sequence ID" value="NZ_CP060790.1"/>
</dbReference>
<dbReference type="NCBIfam" id="TIGR04174">
    <property type="entry name" value="IPTL_CTERM"/>
    <property type="match status" value="1"/>
</dbReference>
<dbReference type="AlphaFoldDB" id="A0A7H0HIY7"/>
<dbReference type="Proteomes" id="UP000516057">
    <property type="component" value="Chromosome"/>
</dbReference>
<organism evidence="3 4">
    <name type="scientific">Paenacidovorax monticola</name>
    <dbReference type="NCBI Taxonomy" id="1926868"/>
    <lineage>
        <taxon>Bacteria</taxon>
        <taxon>Pseudomonadati</taxon>
        <taxon>Pseudomonadota</taxon>
        <taxon>Betaproteobacteria</taxon>
        <taxon>Burkholderiales</taxon>
        <taxon>Comamonadaceae</taxon>
        <taxon>Paenacidovorax</taxon>
    </lineage>
</organism>
<keyword evidence="4" id="KW-1185">Reference proteome</keyword>
<dbReference type="KEGG" id="amon:H9L24_06615"/>
<keyword evidence="2" id="KW-0732">Signal</keyword>